<dbReference type="EMBL" id="AOMC01000107">
    <property type="protein sequence ID" value="EMA44566.1"/>
    <property type="molecule type" value="Genomic_DNA"/>
</dbReference>
<keyword evidence="1" id="KW-0472">Membrane</keyword>
<dbReference type="STRING" id="931277.C448_08459"/>
<feature type="transmembrane region" description="Helical" evidence="1">
    <location>
        <begin position="42"/>
        <end position="60"/>
    </location>
</feature>
<feature type="transmembrane region" description="Helical" evidence="1">
    <location>
        <begin position="159"/>
        <end position="180"/>
    </location>
</feature>
<evidence type="ECO:0000313" key="2">
    <source>
        <dbReference type="EMBL" id="EMA44566.1"/>
    </source>
</evidence>
<proteinExistence type="predicted"/>
<feature type="transmembrane region" description="Helical" evidence="1">
    <location>
        <begin position="91"/>
        <end position="111"/>
    </location>
</feature>
<gene>
    <name evidence="2" type="ORF">C448_08459</name>
</gene>
<keyword evidence="3" id="KW-1185">Reference proteome</keyword>
<reference evidence="2 3" key="1">
    <citation type="journal article" date="2014" name="PLoS Genet.">
        <title>Phylogenetically driven sequencing of extremely halophilic archaea reveals strategies for static and dynamic osmo-response.</title>
        <authorList>
            <person name="Becker E.A."/>
            <person name="Seitzer P.M."/>
            <person name="Tritt A."/>
            <person name="Larsen D."/>
            <person name="Krusor M."/>
            <person name="Yao A.I."/>
            <person name="Wu D."/>
            <person name="Madern D."/>
            <person name="Eisen J.A."/>
            <person name="Darling A.E."/>
            <person name="Facciotti M.T."/>
        </authorList>
    </citation>
    <scope>NUCLEOTIDE SEQUENCE [LARGE SCALE GENOMIC DNA]</scope>
    <source>
        <strain evidence="2 3">DSM 1307</strain>
    </source>
</reference>
<comment type="caution">
    <text evidence="2">The sequence shown here is derived from an EMBL/GenBank/DDBJ whole genome shotgun (WGS) entry which is preliminary data.</text>
</comment>
<feature type="transmembrane region" description="Helical" evidence="1">
    <location>
        <begin position="18"/>
        <end position="36"/>
    </location>
</feature>
<protein>
    <submittedName>
        <fullName evidence="2">Uncharacterized protein</fullName>
    </submittedName>
</protein>
<dbReference type="AlphaFoldDB" id="M0MFT5"/>
<evidence type="ECO:0000313" key="3">
    <source>
        <dbReference type="Proteomes" id="UP000011568"/>
    </source>
</evidence>
<dbReference type="OrthoDB" id="342532at2157"/>
<sequence>MSRAELDRLLESKRANALLAWIFVAFVAIVAIVSLVRGQLLWAIFAASVVVLSVLPAVTLRSPLVMVPWEVLALAALPTLARAFSPPVSGVATYLAVAALALIVAVELHLFTSVEMSYRFAVGFVVIATLAAAGGWAVIRWVADLYLGTGFLGSEDALMWEFVASTVAGVGAGLFFEGYVRRRLPPERLPEVAR</sequence>
<accession>M0MFT5</accession>
<keyword evidence="1" id="KW-0812">Transmembrane</keyword>
<organism evidence="2 3">
    <name type="scientific">Halococcus morrhuae DSM 1307</name>
    <dbReference type="NCBI Taxonomy" id="931277"/>
    <lineage>
        <taxon>Archaea</taxon>
        <taxon>Methanobacteriati</taxon>
        <taxon>Methanobacteriota</taxon>
        <taxon>Stenosarchaea group</taxon>
        <taxon>Halobacteria</taxon>
        <taxon>Halobacteriales</taxon>
        <taxon>Halococcaceae</taxon>
        <taxon>Halococcus</taxon>
    </lineage>
</organism>
<evidence type="ECO:0000256" key="1">
    <source>
        <dbReference type="SAM" id="Phobius"/>
    </source>
</evidence>
<dbReference type="RefSeq" id="WP_004053825.1">
    <property type="nucleotide sequence ID" value="NZ_AOMC01000107.1"/>
</dbReference>
<dbReference type="Proteomes" id="UP000011568">
    <property type="component" value="Unassembled WGS sequence"/>
</dbReference>
<dbReference type="PATRIC" id="fig|931277.6.peg.1657"/>
<feature type="transmembrane region" description="Helical" evidence="1">
    <location>
        <begin position="118"/>
        <end position="139"/>
    </location>
</feature>
<keyword evidence="1" id="KW-1133">Transmembrane helix</keyword>
<name>M0MFT5_HALMO</name>
<dbReference type="eggNOG" id="arCOG04663">
    <property type="taxonomic scope" value="Archaea"/>
</dbReference>